<dbReference type="Pfam" id="PF17919">
    <property type="entry name" value="RT_RNaseH_2"/>
    <property type="match status" value="1"/>
</dbReference>
<dbReference type="EMBL" id="CP133612">
    <property type="protein sequence ID" value="WMV09643.1"/>
    <property type="molecule type" value="Genomic_DNA"/>
</dbReference>
<dbReference type="SUPFAM" id="SSF56672">
    <property type="entry name" value="DNA/RNA polymerases"/>
    <property type="match status" value="1"/>
</dbReference>
<reference evidence="2" key="1">
    <citation type="submission" date="2023-08" db="EMBL/GenBank/DDBJ databases">
        <title>A de novo genome assembly of Solanum verrucosum Schlechtendal, a Mexican diploid species geographically isolated from the other diploid A-genome species in potato relatives.</title>
        <authorList>
            <person name="Hosaka K."/>
        </authorList>
    </citation>
    <scope>NUCLEOTIDE SEQUENCE</scope>
    <source>
        <tissue evidence="2">Young leaves</tissue>
    </source>
</reference>
<organism evidence="2 3">
    <name type="scientific">Solanum verrucosum</name>
    <dbReference type="NCBI Taxonomy" id="315347"/>
    <lineage>
        <taxon>Eukaryota</taxon>
        <taxon>Viridiplantae</taxon>
        <taxon>Streptophyta</taxon>
        <taxon>Embryophyta</taxon>
        <taxon>Tracheophyta</taxon>
        <taxon>Spermatophyta</taxon>
        <taxon>Magnoliopsida</taxon>
        <taxon>eudicotyledons</taxon>
        <taxon>Gunneridae</taxon>
        <taxon>Pentapetalae</taxon>
        <taxon>asterids</taxon>
        <taxon>lamiids</taxon>
        <taxon>Solanales</taxon>
        <taxon>Solanaceae</taxon>
        <taxon>Solanoideae</taxon>
        <taxon>Solaneae</taxon>
        <taxon>Solanum</taxon>
    </lineage>
</organism>
<keyword evidence="3" id="KW-1185">Reference proteome</keyword>
<accession>A0AAF0PRC1</accession>
<evidence type="ECO:0000313" key="3">
    <source>
        <dbReference type="Proteomes" id="UP001234989"/>
    </source>
</evidence>
<evidence type="ECO:0000259" key="1">
    <source>
        <dbReference type="Pfam" id="PF17919"/>
    </source>
</evidence>
<evidence type="ECO:0000313" key="2">
    <source>
        <dbReference type="EMBL" id="WMV09643.1"/>
    </source>
</evidence>
<name>A0AAF0PRC1_SOLVR</name>
<proteinExistence type="predicted"/>
<dbReference type="InterPro" id="IPR041577">
    <property type="entry name" value="RT_RNaseH_2"/>
</dbReference>
<dbReference type="AlphaFoldDB" id="A0AAF0PRC1"/>
<dbReference type="Proteomes" id="UP001234989">
    <property type="component" value="Chromosome 1"/>
</dbReference>
<sequence>MVPFRSVYRFNVSHPVPNTTGPEWYRNRPEWYRYNPFRCPALLLTTSPILALSVQGKDFIVYCDASHSSLGVVLMQDKNVIAYALHQLKHVFTQKELNLRQRRWMELLKEYDATIQYHPTSIELRDTFIEEIKAKQFEDENLNELKMKTTIGKAQKTTLDADGVLSFNGRICVHRVDDLIQKLLTESHGSRYSIHTRVTKMYRDLKGIYWCRA</sequence>
<feature type="domain" description="Reverse transcriptase/retrotransposon-derived protein RNase H-like" evidence="1">
    <location>
        <begin position="44"/>
        <end position="90"/>
    </location>
</feature>
<protein>
    <recommendedName>
        <fullName evidence="1">Reverse transcriptase/retrotransposon-derived protein RNase H-like domain-containing protein</fullName>
    </recommendedName>
</protein>
<gene>
    <name evidence="2" type="ORF">MTR67_003028</name>
</gene>
<dbReference type="InterPro" id="IPR043502">
    <property type="entry name" value="DNA/RNA_pol_sf"/>
</dbReference>